<dbReference type="AlphaFoldDB" id="A0A212KM01"/>
<name>A0A212KM01_9PROT</name>
<protein>
    <submittedName>
        <fullName evidence="1">Uncharacterized protein</fullName>
    </submittedName>
</protein>
<reference evidence="1" key="1">
    <citation type="submission" date="2016-04" db="EMBL/GenBank/DDBJ databases">
        <authorList>
            <person name="Evans L.H."/>
            <person name="Alamgir A."/>
            <person name="Owens N."/>
            <person name="Weber N.D."/>
            <person name="Virtaneva K."/>
            <person name="Barbian K."/>
            <person name="Babar A."/>
            <person name="Rosenke K."/>
        </authorList>
    </citation>
    <scope>NUCLEOTIDE SEQUENCE</scope>
    <source>
        <strain evidence="1">86</strain>
    </source>
</reference>
<sequence length="71" mass="7779">MPTGKCPKCEATLNNVNINAIDINEGLRPRFKGVTYTCPYCHTVLGVGVDPFALKNDTVKETLQALRQGRS</sequence>
<dbReference type="EMBL" id="FLUO01000003">
    <property type="protein sequence ID" value="SBW12699.1"/>
    <property type="molecule type" value="Genomic_DNA"/>
</dbReference>
<gene>
    <name evidence="1" type="ORF">KL86APRO_30190</name>
</gene>
<organism evidence="1">
    <name type="scientific">uncultured Alphaproteobacteria bacterium</name>
    <dbReference type="NCBI Taxonomy" id="91750"/>
    <lineage>
        <taxon>Bacteria</taxon>
        <taxon>Pseudomonadati</taxon>
        <taxon>Pseudomonadota</taxon>
        <taxon>Alphaproteobacteria</taxon>
        <taxon>environmental samples</taxon>
    </lineage>
</organism>
<evidence type="ECO:0000313" key="1">
    <source>
        <dbReference type="EMBL" id="SBW12699.1"/>
    </source>
</evidence>
<proteinExistence type="predicted"/>
<accession>A0A212KM01</accession>